<dbReference type="EMBL" id="JASWJB010000533">
    <property type="protein sequence ID" value="KAK2589884.1"/>
    <property type="molecule type" value="Genomic_DNA"/>
</dbReference>
<feature type="region of interest" description="Disordered" evidence="1">
    <location>
        <begin position="255"/>
        <end position="277"/>
    </location>
</feature>
<comment type="caution">
    <text evidence="2">The sequence shown here is derived from an EMBL/GenBank/DDBJ whole genome shotgun (WGS) entry which is preliminary data.</text>
</comment>
<reference evidence="2" key="1">
    <citation type="submission" date="2023-06" db="EMBL/GenBank/DDBJ databases">
        <title>Conoideocrella luteorostrata (Hypocreales: Clavicipitaceae), a potential biocontrol fungus for elongate hemlock scale in United States Christmas tree production areas.</title>
        <authorList>
            <person name="Barrett H."/>
            <person name="Lovett B."/>
            <person name="Macias A.M."/>
            <person name="Stajich J.E."/>
            <person name="Kasson M.T."/>
        </authorList>
    </citation>
    <scope>NUCLEOTIDE SEQUENCE</scope>
    <source>
        <strain evidence="2">ARSEF 14590</strain>
    </source>
</reference>
<evidence type="ECO:0000313" key="3">
    <source>
        <dbReference type="Proteomes" id="UP001251528"/>
    </source>
</evidence>
<proteinExistence type="predicted"/>
<evidence type="ECO:0000313" key="2">
    <source>
        <dbReference type="EMBL" id="KAK2589884.1"/>
    </source>
</evidence>
<accession>A0AAJ0CB71</accession>
<dbReference type="AlphaFoldDB" id="A0AAJ0CB71"/>
<feature type="compositionally biased region" description="Polar residues" evidence="1">
    <location>
        <begin position="313"/>
        <end position="325"/>
    </location>
</feature>
<name>A0AAJ0CB71_9HYPO</name>
<organism evidence="2 3">
    <name type="scientific">Conoideocrella luteorostrata</name>
    <dbReference type="NCBI Taxonomy" id="1105319"/>
    <lineage>
        <taxon>Eukaryota</taxon>
        <taxon>Fungi</taxon>
        <taxon>Dikarya</taxon>
        <taxon>Ascomycota</taxon>
        <taxon>Pezizomycotina</taxon>
        <taxon>Sordariomycetes</taxon>
        <taxon>Hypocreomycetidae</taxon>
        <taxon>Hypocreales</taxon>
        <taxon>Clavicipitaceae</taxon>
        <taxon>Conoideocrella</taxon>
    </lineage>
</organism>
<gene>
    <name evidence="2" type="ORF">QQS21_012437</name>
</gene>
<feature type="region of interest" description="Disordered" evidence="1">
    <location>
        <begin position="297"/>
        <end position="325"/>
    </location>
</feature>
<dbReference type="Proteomes" id="UP001251528">
    <property type="component" value="Unassembled WGS sequence"/>
</dbReference>
<sequence>MAQLTSPARGCRLRVVEVHVAGAVETYDSKQFSEPLELSLDGQRSLGSNCGVLLLAISTGSRKMLCIRLNDLLNHPNGSEGTIFIDKKTHQLCVKLPAHGHTLQIWFRENRDFLVCVCILRKAGFTIDEDLLPPQYEKGTREGAISSHKRSAASADLPRLSSITPLAALAAQAEAFCTESSTISPSNQTVKHTGKNVFDDVLDLLKMNTARSKSTLADETNLSSTLAESRDLSCLNPYNAFSSKRKDVLNQPQVGSPLRNVVGQGQSYHGDGKTHERKPFVTLQHPERRHDYFLRSFSGSDHRPRHHAHQDRASQPSTIRGDNGQFSKIADVNNASRGANASFDSSLTADFRNLLPQRRKLPFFDNRQQPQKKTKNDLDPTLISLHKAQQSSSTLENEMWRGSQVDDLPETAIMLTQPLILENLERESSPIFDQYEKDITQGCDAGQCAAFYLDRLHVLRRNFWHSELMKVYIPTGERIVGT</sequence>
<evidence type="ECO:0000256" key="1">
    <source>
        <dbReference type="SAM" id="MobiDB-lite"/>
    </source>
</evidence>
<keyword evidence="3" id="KW-1185">Reference proteome</keyword>
<protein>
    <submittedName>
        <fullName evidence="2">Uncharacterized protein</fullName>
    </submittedName>
</protein>